<dbReference type="EMBL" id="AP012337">
    <property type="protein sequence ID" value="BAM00726.1"/>
    <property type="molecule type" value="Genomic_DNA"/>
</dbReference>
<evidence type="ECO:0000313" key="9">
    <source>
        <dbReference type="Proteomes" id="UP000007880"/>
    </source>
</evidence>
<dbReference type="SMART" id="SM00829">
    <property type="entry name" value="PKS_ER"/>
    <property type="match status" value="1"/>
</dbReference>
<dbReference type="Gene3D" id="3.90.180.10">
    <property type="entry name" value="Medium-chain alcohol dehydrogenases, catalytic domain"/>
    <property type="match status" value="1"/>
</dbReference>
<keyword evidence="5" id="KW-0560">Oxidoreductase</keyword>
<dbReference type="Gene3D" id="3.40.50.720">
    <property type="entry name" value="NAD(P)-binding Rossmann-like Domain"/>
    <property type="match status" value="1"/>
</dbReference>
<sequence length="338" mass="36520">MKRLYSPSPGVVEVTEVPIPAIGVGEALVRMHCCGICGTDLMKVYSPAVPRPVQLGHEVVGVVEEVGEGVALQPGTRVALAHHVPDFASHYTRRGSGPMDPLFKRTNLDPGGFAEFIRVPALHVQHTLLALPDDMPDLRAVFMEPLACCLRALDRVALLEGDAALIIGVGAVGLLFAPLLTDRTVTTFAVDVRPERLALAQQWGAVQGFLADDRQAATAMRDFTQGRGVDAVILTVWTPTTLDLALRSVRDGGTLLLFGAKPDAAFPVDGWELWRREINLVTSYSATPDLFPRALAILRRSRYTLETTVSHVFALEKGPEAFHVAHQGLASKVVIACE</sequence>
<dbReference type="PANTHER" id="PTHR43350">
    <property type="entry name" value="NAD-DEPENDENT ALCOHOL DEHYDROGENASE"/>
    <property type="match status" value="1"/>
</dbReference>
<dbReference type="eggNOG" id="COG1063">
    <property type="taxonomic scope" value="Bacteria"/>
</dbReference>
<keyword evidence="9" id="KW-1185">Reference proteome</keyword>
<reference evidence="8 9" key="1">
    <citation type="submission" date="2012-02" db="EMBL/GenBank/DDBJ databases">
        <title>Complete genome sequence of Caldilinea aerophila DSM 14535 (= NBRC 102666).</title>
        <authorList>
            <person name="Oguchi A."/>
            <person name="Hosoyama A."/>
            <person name="Sekine M."/>
            <person name="Fukai R."/>
            <person name="Kato Y."/>
            <person name="Nakamura S."/>
            <person name="Hanada S."/>
            <person name="Yamazaki S."/>
            <person name="Fujita N."/>
        </authorList>
    </citation>
    <scope>NUCLEOTIDE SEQUENCE [LARGE SCALE GENOMIC DNA]</scope>
    <source>
        <strain evidence="9">DSM 14535 / JCM 11387 / NBRC 104270 / STL-6-O1</strain>
    </source>
</reference>
<comment type="similarity">
    <text evidence="2 6">Belongs to the zinc-containing alcohol dehydrogenase family.</text>
</comment>
<evidence type="ECO:0000256" key="6">
    <source>
        <dbReference type="RuleBase" id="RU361277"/>
    </source>
</evidence>
<dbReference type="InterPro" id="IPR013149">
    <property type="entry name" value="ADH-like_C"/>
</dbReference>
<evidence type="ECO:0000313" key="8">
    <source>
        <dbReference type="EMBL" id="BAM00726.1"/>
    </source>
</evidence>
<organism evidence="8 9">
    <name type="scientific">Caldilinea aerophila (strain DSM 14535 / JCM 11387 / NBRC 104270 / STL-6-O1)</name>
    <dbReference type="NCBI Taxonomy" id="926550"/>
    <lineage>
        <taxon>Bacteria</taxon>
        <taxon>Bacillati</taxon>
        <taxon>Chloroflexota</taxon>
        <taxon>Caldilineae</taxon>
        <taxon>Caldilineales</taxon>
        <taxon>Caldilineaceae</taxon>
        <taxon>Caldilinea</taxon>
    </lineage>
</organism>
<comment type="cofactor">
    <cofactor evidence="1 6">
        <name>Zn(2+)</name>
        <dbReference type="ChEBI" id="CHEBI:29105"/>
    </cofactor>
</comment>
<dbReference type="OrthoDB" id="9777057at2"/>
<dbReference type="InterPro" id="IPR011032">
    <property type="entry name" value="GroES-like_sf"/>
</dbReference>
<name>I0I638_CALAS</name>
<dbReference type="Proteomes" id="UP000007880">
    <property type="component" value="Chromosome"/>
</dbReference>
<keyword evidence="4 6" id="KW-0862">Zinc</keyword>
<evidence type="ECO:0000256" key="2">
    <source>
        <dbReference type="ARBA" id="ARBA00008072"/>
    </source>
</evidence>
<evidence type="ECO:0000256" key="1">
    <source>
        <dbReference type="ARBA" id="ARBA00001947"/>
    </source>
</evidence>
<evidence type="ECO:0000256" key="4">
    <source>
        <dbReference type="ARBA" id="ARBA00022833"/>
    </source>
</evidence>
<evidence type="ECO:0000259" key="7">
    <source>
        <dbReference type="SMART" id="SM00829"/>
    </source>
</evidence>
<dbReference type="PANTHER" id="PTHR43350:SF17">
    <property type="entry name" value="NAD-DEPENDENT ALCOHOL DEHYDROGENASE"/>
    <property type="match status" value="1"/>
</dbReference>
<evidence type="ECO:0000256" key="5">
    <source>
        <dbReference type="ARBA" id="ARBA00023002"/>
    </source>
</evidence>
<dbReference type="InterPro" id="IPR002328">
    <property type="entry name" value="ADH_Zn_CS"/>
</dbReference>
<keyword evidence="3 6" id="KW-0479">Metal-binding</keyword>
<dbReference type="PROSITE" id="PS00059">
    <property type="entry name" value="ADH_ZINC"/>
    <property type="match status" value="1"/>
</dbReference>
<proteinExistence type="inferred from homology"/>
<dbReference type="GO" id="GO:0008270">
    <property type="term" value="F:zinc ion binding"/>
    <property type="evidence" value="ECO:0007669"/>
    <property type="project" value="InterPro"/>
</dbReference>
<dbReference type="HOGENOM" id="CLU_026673_11_0_0"/>
<dbReference type="SUPFAM" id="SSF51735">
    <property type="entry name" value="NAD(P)-binding Rossmann-fold domains"/>
    <property type="match status" value="1"/>
</dbReference>
<accession>I0I638</accession>
<dbReference type="RefSeq" id="WP_014433955.1">
    <property type="nucleotide sequence ID" value="NC_017079.1"/>
</dbReference>
<dbReference type="Pfam" id="PF08240">
    <property type="entry name" value="ADH_N"/>
    <property type="match status" value="1"/>
</dbReference>
<dbReference type="SUPFAM" id="SSF50129">
    <property type="entry name" value="GroES-like"/>
    <property type="match status" value="1"/>
</dbReference>
<dbReference type="Pfam" id="PF00107">
    <property type="entry name" value="ADH_zinc_N"/>
    <property type="match status" value="1"/>
</dbReference>
<dbReference type="InterPro" id="IPR013154">
    <property type="entry name" value="ADH-like_N"/>
</dbReference>
<evidence type="ECO:0000256" key="3">
    <source>
        <dbReference type="ARBA" id="ARBA00022723"/>
    </source>
</evidence>
<dbReference type="KEGG" id="cap:CLDAP_26860"/>
<dbReference type="AlphaFoldDB" id="I0I638"/>
<feature type="domain" description="Enoyl reductase (ER)" evidence="7">
    <location>
        <begin position="10"/>
        <end position="335"/>
    </location>
</feature>
<dbReference type="InterPro" id="IPR036291">
    <property type="entry name" value="NAD(P)-bd_dom_sf"/>
</dbReference>
<dbReference type="InterPro" id="IPR020843">
    <property type="entry name" value="ER"/>
</dbReference>
<gene>
    <name evidence="8" type="ordered locus">CLDAP_26860</name>
</gene>
<dbReference type="STRING" id="926550.CLDAP_26860"/>
<protein>
    <submittedName>
        <fullName evidence="8">Putative L-threonine dehydrogenase</fullName>
    </submittedName>
</protein>
<dbReference type="GO" id="GO:0016491">
    <property type="term" value="F:oxidoreductase activity"/>
    <property type="evidence" value="ECO:0007669"/>
    <property type="project" value="UniProtKB-KW"/>
</dbReference>